<evidence type="ECO:0000313" key="2">
    <source>
        <dbReference type="Proteomes" id="UP001459204"/>
    </source>
</evidence>
<protein>
    <submittedName>
        <fullName evidence="1">Uncharacterized protein</fullName>
    </submittedName>
</protein>
<accession>A0ABU9J0A7</accession>
<keyword evidence="2" id="KW-1185">Reference proteome</keyword>
<reference evidence="1 2" key="1">
    <citation type="submission" date="2024-04" db="EMBL/GenBank/DDBJ databases">
        <title>Draft genome sequence of Pseudoxanthomonas putridarboris WD12.</title>
        <authorList>
            <person name="Oh J."/>
        </authorList>
    </citation>
    <scope>NUCLEOTIDE SEQUENCE [LARGE SCALE GENOMIC DNA]</scope>
    <source>
        <strain evidence="1 2">WD12</strain>
    </source>
</reference>
<dbReference type="EMBL" id="JBBWWT010000003">
    <property type="protein sequence ID" value="MEL1264674.1"/>
    <property type="molecule type" value="Genomic_DNA"/>
</dbReference>
<name>A0ABU9J0A7_9GAMM</name>
<dbReference type="RefSeq" id="WP_341725878.1">
    <property type="nucleotide sequence ID" value="NZ_JBBWWT010000003.1"/>
</dbReference>
<dbReference type="Proteomes" id="UP001459204">
    <property type="component" value="Unassembled WGS sequence"/>
</dbReference>
<organism evidence="1 2">
    <name type="scientific">Pseudoxanthomonas putridarboris</name>
    <dbReference type="NCBI Taxonomy" id="752605"/>
    <lineage>
        <taxon>Bacteria</taxon>
        <taxon>Pseudomonadati</taxon>
        <taxon>Pseudomonadota</taxon>
        <taxon>Gammaproteobacteria</taxon>
        <taxon>Lysobacterales</taxon>
        <taxon>Lysobacteraceae</taxon>
        <taxon>Pseudoxanthomonas</taxon>
    </lineage>
</organism>
<evidence type="ECO:0000313" key="1">
    <source>
        <dbReference type="EMBL" id="MEL1264674.1"/>
    </source>
</evidence>
<proteinExistence type="predicted"/>
<sequence length="80" mass="8576">MPMQKSAHIIGFVSGYVAQIEEEFRHADSLTAVVLITDSRATLRMFVREGAHVRPAGGRSPARLQAAEILQGSGKASIAN</sequence>
<gene>
    <name evidence="1" type="ORF">AAD027_09890</name>
</gene>
<comment type="caution">
    <text evidence="1">The sequence shown here is derived from an EMBL/GenBank/DDBJ whole genome shotgun (WGS) entry which is preliminary data.</text>
</comment>